<dbReference type="EC" id="1.14.13.-" evidence="4"/>
<reference evidence="5" key="1">
    <citation type="journal article" date="2019" name="Int. J. Syst. Evol. Microbiol.">
        <title>The Global Catalogue of Microorganisms (GCM) 10K type strain sequencing project: providing services to taxonomists for standard genome sequencing and annotation.</title>
        <authorList>
            <consortium name="The Broad Institute Genomics Platform"/>
            <consortium name="The Broad Institute Genome Sequencing Center for Infectious Disease"/>
            <person name="Wu L."/>
            <person name="Ma J."/>
        </authorList>
    </citation>
    <scope>NUCLEOTIDE SEQUENCE [LARGE SCALE GENOMIC DNA]</scope>
    <source>
        <strain evidence="5">CGMCC 1.16225</strain>
    </source>
</reference>
<dbReference type="PRINTS" id="PR00368">
    <property type="entry name" value="FADPNR"/>
</dbReference>
<dbReference type="InterPro" id="IPR036188">
    <property type="entry name" value="FAD/NAD-bd_sf"/>
</dbReference>
<dbReference type="PANTHER" id="PTHR43539:SF78">
    <property type="entry name" value="FLAVIN-CONTAINING MONOOXYGENASE"/>
    <property type="match status" value="1"/>
</dbReference>
<protein>
    <submittedName>
        <fullName evidence="4">Flavin-containing monooxygenase</fullName>
        <ecNumber evidence="4">1.14.13.-</ecNumber>
    </submittedName>
</protein>
<dbReference type="PRINTS" id="PR00469">
    <property type="entry name" value="PNDRDTASEII"/>
</dbReference>
<dbReference type="SUPFAM" id="SSF51905">
    <property type="entry name" value="FAD/NAD(P)-binding domain"/>
    <property type="match status" value="2"/>
</dbReference>
<organism evidence="4 5">
    <name type="scientific">Mesorhizobium newzealandense</name>
    <dbReference type="NCBI Taxonomy" id="1300302"/>
    <lineage>
        <taxon>Bacteria</taxon>
        <taxon>Pseudomonadati</taxon>
        <taxon>Pseudomonadota</taxon>
        <taxon>Alphaproteobacteria</taxon>
        <taxon>Hyphomicrobiales</taxon>
        <taxon>Phyllobacteriaceae</taxon>
        <taxon>Mesorhizobium</taxon>
    </lineage>
</organism>
<sequence length="403" mass="43836">MPPSPDRHVSDILGVTNSAAEARLDDITSVAIIGAGPAGLAIAACLRQTGVDFVILEKEEQTAPAWRRHYERVHLHTTKRYSSLPFVPFPKNYPRYVPRDLFADYLDAYAQRFDLRPRFGETVRAISRQGRSWHVEATSGIVHASHVVIASGNNAEPLMPGFAGADAFRGMRLHSADYLNATPFAGQSVLIIGMGNTGAEIALDLVEGGARPTISVRGGVHIVPRELLGVPIQMIGMAARLMPQRINDALFPLILDLALGRLEKYGLKRPSQGMLQQIAVAARIPVIDVGTVSKIREGAIKVAPDIAEITEQGARFADGKQGEFDAIIFATGFRPGFARLLEPDVQPSRSGVNARASELGLYLIGFHNPVTGLLREISIEAEQIADDIRLRRDRKKAAEILPV</sequence>
<proteinExistence type="predicted"/>
<dbReference type="RefSeq" id="WP_379106375.1">
    <property type="nucleotide sequence ID" value="NZ_JBHUGZ010000030.1"/>
</dbReference>
<dbReference type="GO" id="GO:0004497">
    <property type="term" value="F:monooxygenase activity"/>
    <property type="evidence" value="ECO:0007669"/>
    <property type="project" value="UniProtKB-KW"/>
</dbReference>
<dbReference type="InterPro" id="IPR050982">
    <property type="entry name" value="Auxin_biosynth/cation_transpt"/>
</dbReference>
<gene>
    <name evidence="4" type="ORF">ACFSOZ_36590</name>
</gene>
<evidence type="ECO:0000256" key="3">
    <source>
        <dbReference type="ARBA" id="ARBA00023002"/>
    </source>
</evidence>
<dbReference type="InterPro" id="IPR020946">
    <property type="entry name" value="Flavin_mOase-like"/>
</dbReference>
<dbReference type="Pfam" id="PF00743">
    <property type="entry name" value="FMO-like"/>
    <property type="match status" value="1"/>
</dbReference>
<keyword evidence="5" id="KW-1185">Reference proteome</keyword>
<dbReference type="Proteomes" id="UP001597405">
    <property type="component" value="Unassembled WGS sequence"/>
</dbReference>
<accession>A0ABW4UMZ9</accession>
<keyword evidence="1" id="KW-0285">Flavoprotein</keyword>
<dbReference type="EMBL" id="JBHUGZ010000030">
    <property type="protein sequence ID" value="MFD1987943.1"/>
    <property type="molecule type" value="Genomic_DNA"/>
</dbReference>
<comment type="caution">
    <text evidence="4">The sequence shown here is derived from an EMBL/GenBank/DDBJ whole genome shotgun (WGS) entry which is preliminary data.</text>
</comment>
<evidence type="ECO:0000256" key="1">
    <source>
        <dbReference type="ARBA" id="ARBA00022630"/>
    </source>
</evidence>
<keyword evidence="3 4" id="KW-0560">Oxidoreductase</keyword>
<keyword evidence="4" id="KW-0503">Monooxygenase</keyword>
<keyword evidence="2" id="KW-0274">FAD</keyword>
<dbReference type="PANTHER" id="PTHR43539">
    <property type="entry name" value="FLAVIN-BINDING MONOOXYGENASE-LIKE PROTEIN (AFU_ORTHOLOGUE AFUA_4G09220)"/>
    <property type="match status" value="1"/>
</dbReference>
<evidence type="ECO:0000256" key="2">
    <source>
        <dbReference type="ARBA" id="ARBA00022827"/>
    </source>
</evidence>
<dbReference type="Gene3D" id="3.50.50.60">
    <property type="entry name" value="FAD/NAD(P)-binding domain"/>
    <property type="match status" value="1"/>
</dbReference>
<evidence type="ECO:0000313" key="5">
    <source>
        <dbReference type="Proteomes" id="UP001597405"/>
    </source>
</evidence>
<name>A0ABW4UMZ9_9HYPH</name>
<evidence type="ECO:0000313" key="4">
    <source>
        <dbReference type="EMBL" id="MFD1987943.1"/>
    </source>
</evidence>